<dbReference type="SUPFAM" id="SSF160246">
    <property type="entry name" value="EspE N-terminal domain-like"/>
    <property type="match status" value="1"/>
</dbReference>
<organism evidence="9 10">
    <name type="scientific">Roseibium limicola</name>
    <dbReference type="NCBI Taxonomy" id="2816037"/>
    <lineage>
        <taxon>Bacteria</taxon>
        <taxon>Pseudomonadati</taxon>
        <taxon>Pseudomonadota</taxon>
        <taxon>Alphaproteobacteria</taxon>
        <taxon>Hyphomicrobiales</taxon>
        <taxon>Stappiaceae</taxon>
        <taxon>Roseibium</taxon>
    </lineage>
</organism>
<comment type="subcellular location">
    <subcellularLocation>
        <location evidence="1">Membrane</location>
        <topology evidence="1">Multi-pass membrane protein</topology>
    </subcellularLocation>
</comment>
<sequence>MRIEAPIPAELEILRQRGIAKSILERACNCAARVGMSPSEYLVSRGFLTEDTVYSALAEACGLPFLPTRGFRPQSINCRYISLGADECGPLLIGLTEKDTIYAVAPDFAAFADVLDLCRRRPELRRWVRITTPDALRHATTHLNSPEGDLESRYPDFSARYRVNKAQIIKGVSLGVGFLFGCFIPLVSTLVFCALAMALCCTMFGVARLASAWSSRHDSPSFRLPPSIADGPINWPRYTILIPLYREAASVSGLVQHLKLLQYPRDRLQVLFLLERDDLETARHLKECLPANMEIVWVPDGAPRTKPRALSHGLEQATGSLITVYDAEDRPEPDQLKLAAFFFALATPEVACLQARLSIDNSEDSFLTRHFALEYACLFDQLLPWLHRHDWPFPLGGTSNHFRTEALIATGAWDKFNVTEDADLGIRLARLGYACGVLPSSTFEEAPITWKAWRQQRARWHKGWIQTFFVHTRNLGHLLQDLGWRRLCVALSLIGGNIAVMALSPVCVVLVGLYSFGWLEVPQLEGSLRGAFTAVCLGSVCICYSGSVAALLWGARQRRLKGVWLQALTLPAYWALNACAFYQAAWEFLRQPHGWNKTEHGVSKSRRKILTAKAASDILEAGAVGKLKGNGKLERVKGIEPSS</sequence>
<gene>
    <name evidence="9" type="ORF">J0X15_09485</name>
</gene>
<dbReference type="InterPro" id="IPR037257">
    <property type="entry name" value="T2SS_E_N_sf"/>
</dbReference>
<protein>
    <submittedName>
        <fullName evidence="9">Glycosyltransferase</fullName>
    </submittedName>
</protein>
<feature type="transmembrane region" description="Helical" evidence="7">
    <location>
        <begin position="168"/>
        <end position="188"/>
    </location>
</feature>
<dbReference type="InterPro" id="IPR001173">
    <property type="entry name" value="Glyco_trans_2-like"/>
</dbReference>
<dbReference type="Proteomes" id="UP000664779">
    <property type="component" value="Unassembled WGS sequence"/>
</dbReference>
<keyword evidence="4 7" id="KW-0812">Transmembrane</keyword>
<dbReference type="SUPFAM" id="SSF53448">
    <property type="entry name" value="Nucleotide-diphospho-sugar transferases"/>
    <property type="match status" value="1"/>
</dbReference>
<dbReference type="AlphaFoldDB" id="A0A939ENK2"/>
<keyword evidence="2" id="KW-0328">Glycosyltransferase</keyword>
<evidence type="ECO:0000259" key="8">
    <source>
        <dbReference type="Pfam" id="PF13632"/>
    </source>
</evidence>
<proteinExistence type="predicted"/>
<feature type="domain" description="Glycosyltransferase 2-like" evidence="8">
    <location>
        <begin position="322"/>
        <end position="512"/>
    </location>
</feature>
<reference evidence="9" key="1">
    <citation type="submission" date="2021-03" db="EMBL/GenBank/DDBJ databases">
        <title>Roseibium sp. CAU 1637 isolated from Incheon.</title>
        <authorList>
            <person name="Kim W."/>
        </authorList>
    </citation>
    <scope>NUCLEOTIDE SEQUENCE</scope>
    <source>
        <strain evidence="9">CAU 1637</strain>
    </source>
</reference>
<dbReference type="InterPro" id="IPR050321">
    <property type="entry name" value="Glycosyltr_2/OpgH_subfam"/>
</dbReference>
<evidence type="ECO:0000256" key="6">
    <source>
        <dbReference type="ARBA" id="ARBA00023136"/>
    </source>
</evidence>
<evidence type="ECO:0000313" key="10">
    <source>
        <dbReference type="Proteomes" id="UP000664779"/>
    </source>
</evidence>
<keyword evidence="5 7" id="KW-1133">Transmembrane helix</keyword>
<evidence type="ECO:0000256" key="4">
    <source>
        <dbReference type="ARBA" id="ARBA00022692"/>
    </source>
</evidence>
<dbReference type="GO" id="GO:0016757">
    <property type="term" value="F:glycosyltransferase activity"/>
    <property type="evidence" value="ECO:0007669"/>
    <property type="project" value="UniProtKB-KW"/>
</dbReference>
<dbReference type="PANTHER" id="PTHR43867">
    <property type="entry name" value="CELLULOSE SYNTHASE CATALYTIC SUBUNIT A [UDP-FORMING]"/>
    <property type="match status" value="1"/>
</dbReference>
<evidence type="ECO:0000313" key="9">
    <source>
        <dbReference type="EMBL" id="MBO0345450.1"/>
    </source>
</evidence>
<accession>A0A939ENK2</accession>
<dbReference type="EMBL" id="JAFLNF010000003">
    <property type="protein sequence ID" value="MBO0345450.1"/>
    <property type="molecule type" value="Genomic_DNA"/>
</dbReference>
<dbReference type="PANTHER" id="PTHR43867:SF2">
    <property type="entry name" value="CELLULOSE SYNTHASE CATALYTIC SUBUNIT A [UDP-FORMING]"/>
    <property type="match status" value="1"/>
</dbReference>
<feature type="transmembrane region" description="Helical" evidence="7">
    <location>
        <begin position="531"/>
        <end position="553"/>
    </location>
</feature>
<feature type="transmembrane region" description="Helical" evidence="7">
    <location>
        <begin position="487"/>
        <end position="511"/>
    </location>
</feature>
<keyword evidence="10" id="KW-1185">Reference proteome</keyword>
<dbReference type="Gene3D" id="3.90.550.10">
    <property type="entry name" value="Spore Coat Polysaccharide Biosynthesis Protein SpsA, Chain A"/>
    <property type="match status" value="1"/>
</dbReference>
<evidence type="ECO:0000256" key="5">
    <source>
        <dbReference type="ARBA" id="ARBA00022989"/>
    </source>
</evidence>
<evidence type="ECO:0000256" key="2">
    <source>
        <dbReference type="ARBA" id="ARBA00022676"/>
    </source>
</evidence>
<dbReference type="InterPro" id="IPR029044">
    <property type="entry name" value="Nucleotide-diphossugar_trans"/>
</dbReference>
<keyword evidence="3" id="KW-0808">Transferase</keyword>
<comment type="caution">
    <text evidence="9">The sequence shown here is derived from an EMBL/GenBank/DDBJ whole genome shotgun (WGS) entry which is preliminary data.</text>
</comment>
<evidence type="ECO:0000256" key="7">
    <source>
        <dbReference type="SAM" id="Phobius"/>
    </source>
</evidence>
<name>A0A939ENK2_9HYPH</name>
<evidence type="ECO:0000256" key="3">
    <source>
        <dbReference type="ARBA" id="ARBA00022679"/>
    </source>
</evidence>
<keyword evidence="6 7" id="KW-0472">Membrane</keyword>
<evidence type="ECO:0000256" key="1">
    <source>
        <dbReference type="ARBA" id="ARBA00004141"/>
    </source>
</evidence>
<dbReference type="Pfam" id="PF13632">
    <property type="entry name" value="Glyco_trans_2_3"/>
    <property type="match status" value="1"/>
</dbReference>
<dbReference type="GO" id="GO:0016020">
    <property type="term" value="C:membrane"/>
    <property type="evidence" value="ECO:0007669"/>
    <property type="project" value="UniProtKB-SubCell"/>
</dbReference>